<sequence length="165" mass="17907">MAAPVEILSRLLWLRDAAALPDTVLADQLGLEVKALAALVQAHPDRFPEPLVFHLTAEERQKIPEAPVLAFTEAGAALLTGLVPDREAALLVLLPAFAEARHLLTAQAELSIRLTALEHKLDMVMKVLEGEEVEGAPRERPIGFVTETDLPHGLKARDRAAKGRP</sequence>
<name>A0ABQ5QA83_9BACT</name>
<evidence type="ECO:0008006" key="3">
    <source>
        <dbReference type="Google" id="ProtNLM"/>
    </source>
</evidence>
<evidence type="ECO:0000313" key="2">
    <source>
        <dbReference type="Proteomes" id="UP001165089"/>
    </source>
</evidence>
<comment type="caution">
    <text evidence="1">The sequence shown here is derived from an EMBL/GenBank/DDBJ whole genome shotgun (WGS) entry which is preliminary data.</text>
</comment>
<organism evidence="1 2">
    <name type="scientific">Geothrix rubra</name>
    <dbReference type="NCBI Taxonomy" id="2927977"/>
    <lineage>
        <taxon>Bacteria</taxon>
        <taxon>Pseudomonadati</taxon>
        <taxon>Acidobacteriota</taxon>
        <taxon>Holophagae</taxon>
        <taxon>Holophagales</taxon>
        <taxon>Holophagaceae</taxon>
        <taxon>Geothrix</taxon>
    </lineage>
</organism>
<dbReference type="EMBL" id="BSDD01000005">
    <property type="protein sequence ID" value="GLH70949.1"/>
    <property type="molecule type" value="Genomic_DNA"/>
</dbReference>
<protein>
    <recommendedName>
        <fullName evidence="3">MarR family transcriptional regulator</fullName>
    </recommendedName>
</protein>
<evidence type="ECO:0000313" key="1">
    <source>
        <dbReference type="EMBL" id="GLH70949.1"/>
    </source>
</evidence>
<proteinExistence type="predicted"/>
<accession>A0ABQ5QA83</accession>
<dbReference type="RefSeq" id="WP_285726707.1">
    <property type="nucleotide sequence ID" value="NZ_BSDD01000005.1"/>
</dbReference>
<reference evidence="1 2" key="1">
    <citation type="journal article" date="2023" name="Antonie Van Leeuwenhoek">
        <title>Mesoterricola silvestris gen. nov., sp. nov., Mesoterricola sediminis sp. nov., Geothrix oryzae sp. nov., Geothrix edaphica sp. nov., Geothrix rubra sp. nov., and Geothrix limicola sp. nov., six novel members of Acidobacteriota isolated from soils.</title>
        <authorList>
            <person name="Itoh H."/>
            <person name="Sugisawa Y."/>
            <person name="Mise K."/>
            <person name="Xu Z."/>
            <person name="Kuniyasu M."/>
            <person name="Ushijima N."/>
            <person name="Kawano K."/>
            <person name="Kobayashi E."/>
            <person name="Shiratori Y."/>
            <person name="Masuda Y."/>
            <person name="Senoo K."/>
        </authorList>
    </citation>
    <scope>NUCLEOTIDE SEQUENCE [LARGE SCALE GENOMIC DNA]</scope>
    <source>
        <strain evidence="1 2">Red803</strain>
    </source>
</reference>
<keyword evidence="2" id="KW-1185">Reference proteome</keyword>
<gene>
    <name evidence="1" type="ORF">GETHPA_24820</name>
</gene>
<dbReference type="Proteomes" id="UP001165089">
    <property type="component" value="Unassembled WGS sequence"/>
</dbReference>